<dbReference type="InterPro" id="IPR051474">
    <property type="entry name" value="Anti-sigma-K/W_factor"/>
</dbReference>
<dbReference type="GO" id="GO:0006417">
    <property type="term" value="P:regulation of translation"/>
    <property type="evidence" value="ECO:0007669"/>
    <property type="project" value="TreeGrafter"/>
</dbReference>
<proteinExistence type="predicted"/>
<keyword evidence="1" id="KW-1133">Transmembrane helix</keyword>
<dbReference type="EMBL" id="PYHR01000002">
    <property type="protein sequence ID" value="PWD51662.1"/>
    <property type="molecule type" value="Genomic_DNA"/>
</dbReference>
<evidence type="ECO:0000313" key="2">
    <source>
        <dbReference type="EMBL" id="PWD51662.1"/>
    </source>
</evidence>
<dbReference type="PANTHER" id="PTHR37461">
    <property type="entry name" value="ANTI-SIGMA-K FACTOR RSKA"/>
    <property type="match status" value="1"/>
</dbReference>
<name>A0A2U1ZXL4_9MICO</name>
<dbReference type="PANTHER" id="PTHR37461:SF1">
    <property type="entry name" value="ANTI-SIGMA-K FACTOR RSKA"/>
    <property type="match status" value="1"/>
</dbReference>
<keyword evidence="1" id="KW-0812">Transmembrane</keyword>
<dbReference type="RefSeq" id="WP_109230042.1">
    <property type="nucleotide sequence ID" value="NZ_PYHR01000002.1"/>
</dbReference>
<dbReference type="GO" id="GO:0016989">
    <property type="term" value="F:sigma factor antagonist activity"/>
    <property type="evidence" value="ECO:0007669"/>
    <property type="project" value="TreeGrafter"/>
</dbReference>
<protein>
    <recommendedName>
        <fullName evidence="4">Anti-sigma factor</fullName>
    </recommendedName>
</protein>
<accession>A0A2U1ZXL4</accession>
<evidence type="ECO:0000256" key="1">
    <source>
        <dbReference type="SAM" id="Phobius"/>
    </source>
</evidence>
<evidence type="ECO:0008006" key="4">
    <source>
        <dbReference type="Google" id="ProtNLM"/>
    </source>
</evidence>
<sequence length="250" mass="25911">MTPQEEQRAGLIAGALADDLDATERDELAALMAADPTVAAEIAELGGTVAGLRRDIPTWDDEPPSPELRERVLEAVAHEESAVTSEVRFEPAPLTTTPRTPSRAVRSVWVPAACFAAGVAVALGGVMATQERPAGAPVGPPGTLGAEEDVSFSDPADGVRIDGVLVAHTWGTETVLEIDGLPAGEGYVVVLVGEDGQEYDSGTFLGSDVVIDCRMNAAVMRADVERLEIRSDDGALVTAASLPEAVDDGA</sequence>
<dbReference type="OrthoDB" id="5242431at2"/>
<reference evidence="2 3" key="1">
    <citation type="submission" date="2018-03" db="EMBL/GenBank/DDBJ databases">
        <title>Genome assembly of novel Miniimonas species PCH200.</title>
        <authorList>
            <person name="Thakur V."/>
            <person name="Kumar V."/>
            <person name="Singh D."/>
        </authorList>
    </citation>
    <scope>NUCLEOTIDE SEQUENCE [LARGE SCALE GENOMIC DNA]</scope>
    <source>
        <strain evidence="2 3">PCH200</strain>
    </source>
</reference>
<comment type="caution">
    <text evidence="2">The sequence shown here is derived from an EMBL/GenBank/DDBJ whole genome shotgun (WGS) entry which is preliminary data.</text>
</comment>
<gene>
    <name evidence="2" type="ORF">C8046_14435</name>
</gene>
<organism evidence="2 3">
    <name type="scientific">Serinibacter arcticus</name>
    <dbReference type="NCBI Taxonomy" id="1655435"/>
    <lineage>
        <taxon>Bacteria</taxon>
        <taxon>Bacillati</taxon>
        <taxon>Actinomycetota</taxon>
        <taxon>Actinomycetes</taxon>
        <taxon>Micrococcales</taxon>
        <taxon>Beutenbergiaceae</taxon>
        <taxon>Serinibacter</taxon>
    </lineage>
</organism>
<keyword evidence="3" id="KW-1185">Reference proteome</keyword>
<keyword evidence="1" id="KW-0472">Membrane</keyword>
<evidence type="ECO:0000313" key="3">
    <source>
        <dbReference type="Proteomes" id="UP000245166"/>
    </source>
</evidence>
<feature type="transmembrane region" description="Helical" evidence="1">
    <location>
        <begin position="108"/>
        <end position="128"/>
    </location>
</feature>
<dbReference type="Proteomes" id="UP000245166">
    <property type="component" value="Unassembled WGS sequence"/>
</dbReference>
<dbReference type="AlphaFoldDB" id="A0A2U1ZXL4"/>